<dbReference type="PROSITE" id="PS50262">
    <property type="entry name" value="G_PROTEIN_RECEP_F1_2"/>
    <property type="match status" value="1"/>
</dbReference>
<feature type="transmembrane region" description="Helical" evidence="6">
    <location>
        <begin position="25"/>
        <end position="46"/>
    </location>
</feature>
<evidence type="ECO:0000259" key="7">
    <source>
        <dbReference type="PROSITE" id="PS50262"/>
    </source>
</evidence>
<dbReference type="InterPro" id="IPR017452">
    <property type="entry name" value="GPCR_Rhodpsn_7TM"/>
</dbReference>
<sequence>MSNRNLSSSSLFLATIDNITFHMTYYGPIILLIIGTIGCLCNFLTFTSRQLRENSCAFYFLCSSIFEFLSITFGLTSRLAADHFDYNLQHTNRIFCKFRAYFVTTIPLIATYLILLSAIDRYMSSSIHVYLRSFSQIKIAYRNVLIVIIIGLISCSHILISYDLRPKCATLRGIYTIFDGMFVVFWVGLIPHIFMLIFGCMTLKNIRQTRQRRIIKMEIKHININQNQHQNYHKTDAQLILMMLVQTGLSSLLILTRMIYYAYYILGPLFIGDKKIIGSFLMSFTTLLYYTNYVKSFYIYTLTTEDNTKWVRVWEDNFNWNGRVDPRKWDFDVGGNGWGKYIFFVQFVSFVSCIYVTNLGNNEQQYYTNNRLKNARCKRFPGSTNGRLIIEARRENMTNYQFTSARLKSKRKWRYGRLQIRAKLPDGRGLWSALWMLPKKQTYGNTYWPDNGEIDLMEQVGYDPLSIHSTVHTQAYNHIKGNQPTNAITVNDAVSNFKIYTLDWNVNKIEMFVGDDKNPFANRILVWNKQGNWTQWPFDKPFFLIINIAVGGTWGGAQGIDYNIFPRRMEVDWVRVYQRC</sequence>
<feature type="transmembrane region" description="Helical" evidence="6">
    <location>
        <begin position="140"/>
        <end position="160"/>
    </location>
</feature>
<dbReference type="GO" id="GO:0004553">
    <property type="term" value="F:hydrolase activity, hydrolyzing O-glycosyl compounds"/>
    <property type="evidence" value="ECO:0007669"/>
    <property type="project" value="InterPro"/>
</dbReference>
<keyword evidence="5 6" id="KW-0472">Membrane</keyword>
<evidence type="ECO:0000256" key="2">
    <source>
        <dbReference type="ARBA" id="ARBA00006865"/>
    </source>
</evidence>
<evidence type="ECO:0000256" key="1">
    <source>
        <dbReference type="ARBA" id="ARBA00004370"/>
    </source>
</evidence>
<dbReference type="SUPFAM" id="SSF49899">
    <property type="entry name" value="Concanavalin A-like lectins/glucanases"/>
    <property type="match status" value="1"/>
</dbReference>
<evidence type="ECO:0000256" key="5">
    <source>
        <dbReference type="ARBA" id="ARBA00023136"/>
    </source>
</evidence>
<dbReference type="GO" id="GO:0005975">
    <property type="term" value="P:carbohydrate metabolic process"/>
    <property type="evidence" value="ECO:0007669"/>
    <property type="project" value="InterPro"/>
</dbReference>
<dbReference type="InterPro" id="IPR000757">
    <property type="entry name" value="Beta-glucanase-like"/>
</dbReference>
<dbReference type="Gene3D" id="1.20.1070.10">
    <property type="entry name" value="Rhodopsin 7-helix transmembrane proteins"/>
    <property type="match status" value="1"/>
</dbReference>
<feature type="domain" description="GH16" evidence="8">
    <location>
        <begin position="318"/>
        <end position="580"/>
    </location>
</feature>
<comment type="similarity">
    <text evidence="2">Belongs to the glycosyl hydrolase 16 family.</text>
</comment>
<reference evidence="9" key="1">
    <citation type="submission" date="2021-02" db="EMBL/GenBank/DDBJ databases">
        <authorList>
            <person name="Nowell W R."/>
        </authorList>
    </citation>
    <scope>NUCLEOTIDE SEQUENCE</scope>
</reference>
<dbReference type="GO" id="GO:0016020">
    <property type="term" value="C:membrane"/>
    <property type="evidence" value="ECO:0007669"/>
    <property type="project" value="UniProtKB-SubCell"/>
</dbReference>
<protein>
    <recommendedName>
        <fullName evidence="11">GH16 domain-containing protein</fullName>
    </recommendedName>
</protein>
<evidence type="ECO:0008006" key="11">
    <source>
        <dbReference type="Google" id="ProtNLM"/>
    </source>
</evidence>
<feature type="transmembrane region" description="Helical" evidence="6">
    <location>
        <begin position="180"/>
        <end position="203"/>
    </location>
</feature>
<dbReference type="PROSITE" id="PS51762">
    <property type="entry name" value="GH16_2"/>
    <property type="match status" value="1"/>
</dbReference>
<comment type="subcellular location">
    <subcellularLocation>
        <location evidence="1">Membrane</location>
    </subcellularLocation>
</comment>
<dbReference type="PANTHER" id="PTHR10963">
    <property type="entry name" value="GLYCOSYL HYDROLASE-RELATED"/>
    <property type="match status" value="1"/>
</dbReference>
<comment type="caution">
    <text evidence="9">The sequence shown here is derived from an EMBL/GenBank/DDBJ whole genome shotgun (WGS) entry which is preliminary data.</text>
</comment>
<gene>
    <name evidence="9" type="ORF">SEV965_LOCUS20455</name>
</gene>
<dbReference type="AlphaFoldDB" id="A0A814VJN1"/>
<keyword evidence="4 6" id="KW-1133">Transmembrane helix</keyword>
<keyword evidence="3 6" id="KW-0812">Transmembrane</keyword>
<feature type="transmembrane region" description="Helical" evidence="6">
    <location>
        <begin position="239"/>
        <end position="264"/>
    </location>
</feature>
<evidence type="ECO:0000256" key="4">
    <source>
        <dbReference type="ARBA" id="ARBA00022989"/>
    </source>
</evidence>
<feature type="domain" description="G-protein coupled receptors family 1 profile" evidence="7">
    <location>
        <begin position="38"/>
        <end position="300"/>
    </location>
</feature>
<dbReference type="SUPFAM" id="SSF81321">
    <property type="entry name" value="Family A G protein-coupled receptor-like"/>
    <property type="match status" value="1"/>
</dbReference>
<dbReference type="CDD" id="cd08023">
    <property type="entry name" value="GH16_laminarinase_like"/>
    <property type="match status" value="1"/>
</dbReference>
<dbReference type="Proteomes" id="UP000663889">
    <property type="component" value="Unassembled WGS sequence"/>
</dbReference>
<organism evidence="9 10">
    <name type="scientific">Rotaria sordida</name>
    <dbReference type="NCBI Taxonomy" id="392033"/>
    <lineage>
        <taxon>Eukaryota</taxon>
        <taxon>Metazoa</taxon>
        <taxon>Spiralia</taxon>
        <taxon>Gnathifera</taxon>
        <taxon>Rotifera</taxon>
        <taxon>Eurotatoria</taxon>
        <taxon>Bdelloidea</taxon>
        <taxon>Philodinida</taxon>
        <taxon>Philodinidae</taxon>
        <taxon>Rotaria</taxon>
    </lineage>
</organism>
<evidence type="ECO:0000256" key="3">
    <source>
        <dbReference type="ARBA" id="ARBA00022692"/>
    </source>
</evidence>
<dbReference type="Pfam" id="PF00722">
    <property type="entry name" value="Glyco_hydro_16"/>
    <property type="match status" value="1"/>
</dbReference>
<dbReference type="Gene3D" id="2.60.120.200">
    <property type="match status" value="1"/>
</dbReference>
<proteinExistence type="inferred from homology"/>
<evidence type="ECO:0000256" key="6">
    <source>
        <dbReference type="SAM" id="Phobius"/>
    </source>
</evidence>
<feature type="transmembrane region" description="Helical" evidence="6">
    <location>
        <begin position="276"/>
        <end position="294"/>
    </location>
</feature>
<name>A0A814VJN1_9BILA</name>
<dbReference type="InterPro" id="IPR013320">
    <property type="entry name" value="ConA-like_dom_sf"/>
</dbReference>
<evidence type="ECO:0000313" key="9">
    <source>
        <dbReference type="EMBL" id="CAF1188477.1"/>
    </source>
</evidence>
<dbReference type="PANTHER" id="PTHR10963:SF55">
    <property type="entry name" value="GLYCOSIDE HYDROLASE FAMILY 16 PROTEIN"/>
    <property type="match status" value="1"/>
</dbReference>
<evidence type="ECO:0000259" key="8">
    <source>
        <dbReference type="PROSITE" id="PS51762"/>
    </source>
</evidence>
<dbReference type="EMBL" id="CAJNOU010001330">
    <property type="protein sequence ID" value="CAF1188477.1"/>
    <property type="molecule type" value="Genomic_DNA"/>
</dbReference>
<accession>A0A814VJN1</accession>
<evidence type="ECO:0000313" key="10">
    <source>
        <dbReference type="Proteomes" id="UP000663889"/>
    </source>
</evidence>
<feature type="transmembrane region" description="Helical" evidence="6">
    <location>
        <begin position="58"/>
        <end position="80"/>
    </location>
</feature>
<dbReference type="InterPro" id="IPR050546">
    <property type="entry name" value="Glycosyl_Hydrlase_16"/>
</dbReference>
<feature type="transmembrane region" description="Helical" evidence="6">
    <location>
        <begin position="100"/>
        <end position="119"/>
    </location>
</feature>